<accession>A0ABW2CYX1</accession>
<dbReference type="SUPFAM" id="SSF53697">
    <property type="entry name" value="SIS domain"/>
    <property type="match status" value="1"/>
</dbReference>
<dbReference type="EMBL" id="JBHSXS010000051">
    <property type="protein sequence ID" value="MFC6886288.1"/>
    <property type="molecule type" value="Genomic_DNA"/>
</dbReference>
<dbReference type="Gene3D" id="3.40.50.10490">
    <property type="entry name" value="Glucose-6-phosphate isomerase like protein, domain 1"/>
    <property type="match status" value="1"/>
</dbReference>
<comment type="caution">
    <text evidence="1">The sequence shown here is derived from an EMBL/GenBank/DDBJ whole genome shotgun (WGS) entry which is preliminary data.</text>
</comment>
<reference evidence="2" key="1">
    <citation type="journal article" date="2019" name="Int. J. Syst. Evol. Microbiol.">
        <title>The Global Catalogue of Microorganisms (GCM) 10K type strain sequencing project: providing services to taxonomists for standard genome sequencing and annotation.</title>
        <authorList>
            <consortium name="The Broad Institute Genomics Platform"/>
            <consortium name="The Broad Institute Genome Sequencing Center for Infectious Disease"/>
            <person name="Wu L."/>
            <person name="Ma J."/>
        </authorList>
    </citation>
    <scope>NUCLEOTIDE SEQUENCE [LARGE SCALE GENOMIC DNA]</scope>
    <source>
        <strain evidence="2">JCM 3369</strain>
    </source>
</reference>
<proteinExistence type="predicted"/>
<sequence length="574" mass="58752">MSRFDVLTRGDVLDSALLARDYLVDCGVPGALAAKDPRLWGRRAVDHSRLGWLDLPSASRGLLAQVDGLVAEARYSGLDHVVLIGVGAESLAAQAIVEAHASAAAAPGAHGAPGRAPSGELTVLDGGDTAALAFALERLDRTLVVLASKSGVSLEGDAYRRIFADAFRRHGMSEREIAGRFLVITDHGSPLHDFARQCGYRIGLTDPYLPGHFGALSAYGLVPAVLAGADAEGLLDEAGALAPSLSGNDDNPGLLLGAILGGCAQQGPEGMARDKVVLREPGGPGALSAWISQLLSVGTGKRRRGVLAFEPPGSPAGCPDVHGVAINPRAAAHEDADTSLWAPLGAQFLLWEYATAVAGWLLGVNPFEAGSTVVQEAEDDAATMLRAAGAGPLPGGEPSFVDGGIEVHADVPGPSGAPGVGLLGAGALPAVLDGLLGTLPKDGYLAVTTYLSGDFSGRYLAPSLARRAGRPVVYGAGPGFPHATGPIHKDGPGNGSFLVITGEPAPGDALAAHPIPGRPYGLAKLQLARALAEVRALRQRGLPVVRLHLREPVSGFGRLTEAVRAVAGAQRTTR</sequence>
<evidence type="ECO:0000313" key="2">
    <source>
        <dbReference type="Proteomes" id="UP001596380"/>
    </source>
</evidence>
<dbReference type="Proteomes" id="UP001596380">
    <property type="component" value="Unassembled WGS sequence"/>
</dbReference>
<dbReference type="GO" id="GO:0016853">
    <property type="term" value="F:isomerase activity"/>
    <property type="evidence" value="ECO:0007669"/>
    <property type="project" value="UniProtKB-KW"/>
</dbReference>
<dbReference type="PROSITE" id="PS51463">
    <property type="entry name" value="P_GLUCOSE_ISOMERASE_3"/>
    <property type="match status" value="1"/>
</dbReference>
<keyword evidence="1" id="KW-0413">Isomerase</keyword>
<protein>
    <submittedName>
        <fullName evidence="1">Phosphoheptose isomerase</fullName>
    </submittedName>
</protein>
<organism evidence="1 2">
    <name type="scientific">Actinomadura yumaensis</name>
    <dbReference type="NCBI Taxonomy" id="111807"/>
    <lineage>
        <taxon>Bacteria</taxon>
        <taxon>Bacillati</taxon>
        <taxon>Actinomycetota</taxon>
        <taxon>Actinomycetes</taxon>
        <taxon>Streptosporangiales</taxon>
        <taxon>Thermomonosporaceae</taxon>
        <taxon>Actinomadura</taxon>
    </lineage>
</organism>
<keyword evidence="2" id="KW-1185">Reference proteome</keyword>
<dbReference type="InterPro" id="IPR046348">
    <property type="entry name" value="SIS_dom_sf"/>
</dbReference>
<evidence type="ECO:0000313" key="1">
    <source>
        <dbReference type="EMBL" id="MFC6886288.1"/>
    </source>
</evidence>
<dbReference type="InterPro" id="IPR001672">
    <property type="entry name" value="G6P_Isomerase"/>
</dbReference>
<dbReference type="RefSeq" id="WP_160825458.1">
    <property type="nucleotide sequence ID" value="NZ_JBHSXE010000001.1"/>
</dbReference>
<name>A0ABW2CYX1_9ACTN</name>
<gene>
    <name evidence="1" type="ORF">ACFQKB_41470</name>
</gene>